<evidence type="ECO:0000256" key="1">
    <source>
        <dbReference type="ARBA" id="ARBA00009919"/>
    </source>
</evidence>
<dbReference type="GO" id="GO:0016779">
    <property type="term" value="F:nucleotidyltransferase activity"/>
    <property type="evidence" value="ECO:0007669"/>
    <property type="project" value="UniProtKB-KW"/>
</dbReference>
<keyword evidence="4" id="KW-0808">Transferase</keyword>
<keyword evidence="4" id="KW-0548">Nucleotidyltransferase</keyword>
<keyword evidence="5" id="KW-1185">Reference proteome</keyword>
<dbReference type="GO" id="GO:0004792">
    <property type="term" value="F:thiosulfate-cyanide sulfurtransferase activity"/>
    <property type="evidence" value="ECO:0007669"/>
    <property type="project" value="TreeGrafter"/>
</dbReference>
<name>A0A1M6MPV8_9FIRM</name>
<feature type="transmembrane region" description="Helical" evidence="2">
    <location>
        <begin position="37"/>
        <end position="53"/>
    </location>
</feature>
<dbReference type="STRING" id="1120989.SAMN02745227_00879"/>
<dbReference type="CDD" id="cd00757">
    <property type="entry name" value="ThiF_MoeB_HesA_family"/>
    <property type="match status" value="1"/>
</dbReference>
<evidence type="ECO:0000313" key="5">
    <source>
        <dbReference type="Proteomes" id="UP000243547"/>
    </source>
</evidence>
<dbReference type="InterPro" id="IPR045886">
    <property type="entry name" value="ThiF/MoeB/HesA"/>
</dbReference>
<dbReference type="GO" id="GO:0005737">
    <property type="term" value="C:cytoplasm"/>
    <property type="evidence" value="ECO:0007669"/>
    <property type="project" value="TreeGrafter"/>
</dbReference>
<gene>
    <name evidence="4" type="ORF">SAMN02745227_00879</name>
</gene>
<feature type="domain" description="THIF-type NAD/FAD binding fold" evidence="3">
    <location>
        <begin position="206"/>
        <end position="422"/>
    </location>
</feature>
<evidence type="ECO:0000256" key="2">
    <source>
        <dbReference type="SAM" id="Phobius"/>
    </source>
</evidence>
<dbReference type="RefSeq" id="WP_159429585.1">
    <property type="nucleotide sequence ID" value="NZ_FRAI01000007.1"/>
</dbReference>
<proteinExistence type="inferred from homology"/>
<keyword evidence="2" id="KW-0472">Membrane</keyword>
<dbReference type="GO" id="GO:0008641">
    <property type="term" value="F:ubiquitin-like modifier activating enzyme activity"/>
    <property type="evidence" value="ECO:0007669"/>
    <property type="project" value="InterPro"/>
</dbReference>
<comment type="similarity">
    <text evidence="1">Belongs to the HesA/MoeB/ThiF family.</text>
</comment>
<accession>A0A1M6MPV8</accession>
<dbReference type="Gene3D" id="3.40.50.720">
    <property type="entry name" value="NAD(P)-binding Rossmann-like Domain"/>
    <property type="match status" value="1"/>
</dbReference>
<dbReference type="PANTHER" id="PTHR10953:SF102">
    <property type="entry name" value="ADENYLYLTRANSFERASE AND SULFURTRANSFERASE MOCS3"/>
    <property type="match status" value="1"/>
</dbReference>
<dbReference type="InterPro" id="IPR000594">
    <property type="entry name" value="ThiF_NAD_FAD-bd"/>
</dbReference>
<dbReference type="OrthoDB" id="9804286at2"/>
<dbReference type="FunFam" id="3.40.50.720:FF:000080">
    <property type="entry name" value="Thiazole biosynthesis adenylyltransferase ThiF"/>
    <property type="match status" value="1"/>
</dbReference>
<reference evidence="5" key="1">
    <citation type="submission" date="2016-11" db="EMBL/GenBank/DDBJ databases">
        <authorList>
            <person name="Varghese N."/>
            <person name="Submissions S."/>
        </authorList>
    </citation>
    <scope>NUCLEOTIDE SEQUENCE [LARGE SCALE GENOMIC DNA]</scope>
    <source>
        <strain evidence="5">DSM 14826</strain>
    </source>
</reference>
<organism evidence="4 5">
    <name type="scientific">Anaerobranca californiensis DSM 14826</name>
    <dbReference type="NCBI Taxonomy" id="1120989"/>
    <lineage>
        <taxon>Bacteria</taxon>
        <taxon>Bacillati</taxon>
        <taxon>Bacillota</taxon>
        <taxon>Clostridia</taxon>
        <taxon>Eubacteriales</taxon>
        <taxon>Proteinivoracaceae</taxon>
        <taxon>Anaerobranca</taxon>
    </lineage>
</organism>
<dbReference type="InterPro" id="IPR035985">
    <property type="entry name" value="Ubiquitin-activating_enz"/>
</dbReference>
<protein>
    <submittedName>
        <fullName evidence="4">Molybdopterin or thiamine biosynthesis adenylyltransferase</fullName>
    </submittedName>
</protein>
<evidence type="ECO:0000259" key="3">
    <source>
        <dbReference type="Pfam" id="PF00899"/>
    </source>
</evidence>
<dbReference type="EMBL" id="FRAI01000007">
    <property type="protein sequence ID" value="SHJ85518.1"/>
    <property type="molecule type" value="Genomic_DNA"/>
</dbReference>
<dbReference type="PANTHER" id="PTHR10953">
    <property type="entry name" value="UBIQUITIN-ACTIVATING ENZYME E1"/>
    <property type="match status" value="1"/>
</dbReference>
<dbReference type="AlphaFoldDB" id="A0A1M6MPV8"/>
<dbReference type="Pfam" id="PF00899">
    <property type="entry name" value="ThiF"/>
    <property type="match status" value="1"/>
</dbReference>
<sequence>MERFRRQVIIPQIGEKGQRKLMEENVEILAEKIPNMLLLYLAAVGIINITIYLKEISNIEGLVEHAKDLNPELKIQIKGLNDYRKLKDNNKTTIIVGGRNFIDEITEKLEEGPYIIALAQPWEVYIKECSNFKDLQWILSKTTGFVETQDNFPLTLAFNFLGTILTTEVIKKVLGLGVSLEQGFSFNLLTSDADMGLGENNIKFGNLNLRNRKVLVVGAGGLGSPVALTLGRIGIGTIGLVDYDQVEISNLNRQILHSTSKIGLFKVESAQKLLSSLYPDVKVIPYKVKITEENVREIIKDYDVVIGALDNIPSRYILNDGCYRENIPYIEGAIKTFYGQVTNIIPKVTPCYRCMVPQREDYFVKREIGIVGSLPGTIGVLQCVEAIKNLVGIKSNLQGKVLMHDSLERDFIKIPFMINHKCPLCSS</sequence>
<dbReference type="Proteomes" id="UP000243547">
    <property type="component" value="Unassembled WGS sequence"/>
</dbReference>
<dbReference type="SUPFAM" id="SSF69572">
    <property type="entry name" value="Activating enzymes of the ubiquitin-like proteins"/>
    <property type="match status" value="1"/>
</dbReference>
<evidence type="ECO:0000313" key="4">
    <source>
        <dbReference type="EMBL" id="SHJ85518.1"/>
    </source>
</evidence>
<keyword evidence="2" id="KW-0812">Transmembrane</keyword>
<keyword evidence="2" id="KW-1133">Transmembrane helix</keyword>